<feature type="transmembrane region" description="Helical" evidence="5">
    <location>
        <begin position="301"/>
        <end position="326"/>
    </location>
</feature>
<dbReference type="AlphaFoldDB" id="A0A8B6D1I7"/>
<gene>
    <name evidence="8" type="ORF">MGAL_10B092053</name>
</gene>
<name>A0A8B6D1I7_MYTGA</name>
<feature type="chain" id="PRO_5033109295" evidence="5">
    <location>
        <begin position="19"/>
        <end position="403"/>
    </location>
</feature>
<organism evidence="8 9">
    <name type="scientific">Mytilus galloprovincialis</name>
    <name type="common">Mediterranean mussel</name>
    <dbReference type="NCBI Taxonomy" id="29158"/>
    <lineage>
        <taxon>Eukaryota</taxon>
        <taxon>Metazoa</taxon>
        <taxon>Spiralia</taxon>
        <taxon>Lophotrochozoa</taxon>
        <taxon>Mollusca</taxon>
        <taxon>Bivalvia</taxon>
        <taxon>Autobranchia</taxon>
        <taxon>Pteriomorphia</taxon>
        <taxon>Mytilida</taxon>
        <taxon>Mytiloidea</taxon>
        <taxon>Mytilidae</taxon>
        <taxon>Mytilinae</taxon>
        <taxon>Mytilus</taxon>
    </lineage>
</organism>
<dbReference type="Gene3D" id="2.70.170.10">
    <property type="entry name" value="Neurotransmitter-gated ion-channel ligand-binding domain"/>
    <property type="match status" value="1"/>
</dbReference>
<dbReference type="OrthoDB" id="6055819at2759"/>
<dbReference type="PANTHER" id="PTHR18945">
    <property type="entry name" value="NEUROTRANSMITTER GATED ION CHANNEL"/>
    <property type="match status" value="1"/>
</dbReference>
<dbReference type="SUPFAM" id="SSF63712">
    <property type="entry name" value="Nicotinic receptor ligand binding domain-like"/>
    <property type="match status" value="1"/>
</dbReference>
<keyword evidence="5" id="KW-0732">Signal</keyword>
<dbReference type="Pfam" id="PF02931">
    <property type="entry name" value="Neur_chan_LBD"/>
    <property type="match status" value="1"/>
</dbReference>
<dbReference type="InterPro" id="IPR006201">
    <property type="entry name" value="Neur_channel"/>
</dbReference>
<dbReference type="InterPro" id="IPR038050">
    <property type="entry name" value="Neuro_actylchol_rec"/>
</dbReference>
<dbReference type="FunFam" id="2.70.170.10:FF:000028">
    <property type="entry name" value="AcetylCholine Receptor"/>
    <property type="match status" value="1"/>
</dbReference>
<comment type="similarity">
    <text evidence="5">Belongs to the ligand-gated ion channel (TC 1.A.9) family.</text>
</comment>
<keyword evidence="5" id="KW-0407">Ion channel</keyword>
<comment type="subcellular location">
    <subcellularLocation>
        <location evidence="1">Membrane</location>
        <topology evidence="1">Multi-pass membrane protein</topology>
    </subcellularLocation>
</comment>
<evidence type="ECO:0000256" key="2">
    <source>
        <dbReference type="ARBA" id="ARBA00022692"/>
    </source>
</evidence>
<dbReference type="Pfam" id="PF02932">
    <property type="entry name" value="Neur_chan_memb"/>
    <property type="match status" value="1"/>
</dbReference>
<evidence type="ECO:0000259" key="7">
    <source>
        <dbReference type="Pfam" id="PF02932"/>
    </source>
</evidence>
<dbReference type="InterPro" id="IPR006202">
    <property type="entry name" value="Neur_chan_lig-bd"/>
</dbReference>
<evidence type="ECO:0000259" key="6">
    <source>
        <dbReference type="Pfam" id="PF02931"/>
    </source>
</evidence>
<keyword evidence="2 5" id="KW-0812">Transmembrane</keyword>
<evidence type="ECO:0000256" key="4">
    <source>
        <dbReference type="ARBA" id="ARBA00023136"/>
    </source>
</evidence>
<reference evidence="8" key="1">
    <citation type="submission" date="2018-11" db="EMBL/GenBank/DDBJ databases">
        <authorList>
            <person name="Alioto T."/>
            <person name="Alioto T."/>
        </authorList>
    </citation>
    <scope>NUCLEOTIDE SEQUENCE</scope>
</reference>
<protein>
    <submittedName>
        <fullName evidence="8">Uncharacterized protein</fullName>
    </submittedName>
</protein>
<proteinExistence type="inferred from homology"/>
<evidence type="ECO:0000256" key="1">
    <source>
        <dbReference type="ARBA" id="ARBA00004141"/>
    </source>
</evidence>
<evidence type="ECO:0000256" key="3">
    <source>
        <dbReference type="ARBA" id="ARBA00022989"/>
    </source>
</evidence>
<dbReference type="Proteomes" id="UP000596742">
    <property type="component" value="Unassembled WGS sequence"/>
</dbReference>
<accession>A0A8B6D1I7</accession>
<feature type="domain" description="Neurotransmitter-gated ion-channel transmembrane" evidence="7">
    <location>
        <begin position="248"/>
        <end position="330"/>
    </location>
</feature>
<dbReference type="InterPro" id="IPR006029">
    <property type="entry name" value="Neurotrans-gated_channel_TM"/>
</dbReference>
<feature type="signal peptide" evidence="5">
    <location>
        <begin position="1"/>
        <end position="18"/>
    </location>
</feature>
<keyword evidence="4 5" id="KW-0472">Membrane</keyword>
<dbReference type="PROSITE" id="PS00236">
    <property type="entry name" value="NEUROTR_ION_CHANNEL"/>
    <property type="match status" value="1"/>
</dbReference>
<dbReference type="SUPFAM" id="SSF90112">
    <property type="entry name" value="Neurotransmitter-gated ion-channel transmembrane pore"/>
    <property type="match status" value="1"/>
</dbReference>
<dbReference type="InterPro" id="IPR036719">
    <property type="entry name" value="Neuro-gated_channel_TM_sf"/>
</dbReference>
<dbReference type="InterPro" id="IPR018000">
    <property type="entry name" value="Neurotransmitter_ion_chnl_CS"/>
</dbReference>
<feature type="domain" description="Neurotransmitter-gated ion-channel ligand-binding" evidence="6">
    <location>
        <begin position="26"/>
        <end position="238"/>
    </location>
</feature>
<evidence type="ECO:0000313" key="8">
    <source>
        <dbReference type="EMBL" id="VDI12668.1"/>
    </source>
</evidence>
<dbReference type="GO" id="GO:0016020">
    <property type="term" value="C:membrane"/>
    <property type="evidence" value="ECO:0007669"/>
    <property type="project" value="UniProtKB-SubCell"/>
</dbReference>
<dbReference type="GO" id="GO:0004888">
    <property type="term" value="F:transmembrane signaling receptor activity"/>
    <property type="evidence" value="ECO:0007669"/>
    <property type="project" value="InterPro"/>
</dbReference>
<feature type="transmembrane region" description="Helical" evidence="5">
    <location>
        <begin position="383"/>
        <end position="402"/>
    </location>
</feature>
<evidence type="ECO:0000256" key="5">
    <source>
        <dbReference type="RuleBase" id="RU000687"/>
    </source>
</evidence>
<keyword evidence="5" id="KW-0813">Transport</keyword>
<dbReference type="CDD" id="cd19051">
    <property type="entry name" value="LGIC_TM_cation"/>
    <property type="match status" value="1"/>
</dbReference>
<dbReference type="PRINTS" id="PR00252">
    <property type="entry name" value="NRIONCHANNEL"/>
</dbReference>
<keyword evidence="5" id="KW-0406">Ion transport</keyword>
<keyword evidence="3 5" id="KW-1133">Transmembrane helix</keyword>
<dbReference type="InterPro" id="IPR036734">
    <property type="entry name" value="Neur_chan_lig-bd_sf"/>
</dbReference>
<sequence>MLASTLVVFLLTVSYCNGNYEKQRMLRQNLSEHYNPELLPILEINNSSLPLQINAKLFIMALQGLEYKTQILTASVFWYFTWKDEIFKWDHYLEYKNISRLTVKASDVWVPELYIVNDVRKMPIRNTGDNEEYVIVKSNGYMTWFPAKELQTSCAVDVSKYPFDTQACTIRMEAWYHDNKSFFLNTIGSGIETSDAHFVENGEWDILDLSANPFQYQDYADNSSAYSSIHYTLILKRRSSYHLITTAFPFVILMALNLFVSVIPTECGEKLGFCMSQFLTMIVFLTLIAQDMPSSSLMISYLTFLISLQILVSGITILIVAISTYLQTRTLEDRPSYLVRVIFSPIRYFQDSNRKKRCTRVGDSRQEGFITWLEIDRKLNCGLNILLLLNVIATVSIFVFVII</sequence>
<dbReference type="EMBL" id="UYJE01002661">
    <property type="protein sequence ID" value="VDI12668.1"/>
    <property type="molecule type" value="Genomic_DNA"/>
</dbReference>
<evidence type="ECO:0000313" key="9">
    <source>
        <dbReference type="Proteomes" id="UP000596742"/>
    </source>
</evidence>
<feature type="transmembrane region" description="Helical" evidence="5">
    <location>
        <begin position="241"/>
        <end position="259"/>
    </location>
</feature>
<dbReference type="GO" id="GO:0005230">
    <property type="term" value="F:extracellular ligand-gated monoatomic ion channel activity"/>
    <property type="evidence" value="ECO:0007669"/>
    <property type="project" value="InterPro"/>
</dbReference>
<dbReference type="CDD" id="cd18989">
    <property type="entry name" value="LGIC_ECD_cation"/>
    <property type="match status" value="1"/>
</dbReference>
<dbReference type="Gene3D" id="1.20.58.390">
    <property type="entry name" value="Neurotransmitter-gated ion-channel transmembrane domain"/>
    <property type="match status" value="1"/>
</dbReference>
<feature type="transmembrane region" description="Helical" evidence="5">
    <location>
        <begin position="271"/>
        <end position="289"/>
    </location>
</feature>
<keyword evidence="9" id="KW-1185">Reference proteome</keyword>
<comment type="caution">
    <text evidence="8">The sequence shown here is derived from an EMBL/GenBank/DDBJ whole genome shotgun (WGS) entry which is preliminary data.</text>
</comment>